<dbReference type="EMBL" id="CP009962">
    <property type="protein sequence ID" value="AIY41687.1"/>
    <property type="molecule type" value="Genomic_DNA"/>
</dbReference>
<organism evidence="1 2">
    <name type="scientific">Collimonas arenae</name>
    <dbReference type="NCBI Taxonomy" id="279058"/>
    <lineage>
        <taxon>Bacteria</taxon>
        <taxon>Pseudomonadati</taxon>
        <taxon>Pseudomonadota</taxon>
        <taxon>Betaproteobacteria</taxon>
        <taxon>Burkholderiales</taxon>
        <taxon>Oxalobacteraceae</taxon>
        <taxon>Collimonas</taxon>
    </lineage>
</organism>
<gene>
    <name evidence="1" type="ORF">LT85_2529</name>
</gene>
<name>A0A0A1FFS1_9BURK</name>
<proteinExistence type="predicted"/>
<sequence>MGHQIDNPSLPQGELASVAFLSGYVNAPAWEKVSLVWSSEHWTPVGYQSGVIAAPAKK</sequence>
<dbReference type="AlphaFoldDB" id="A0A0A1FFS1"/>
<keyword evidence="2" id="KW-1185">Reference proteome</keyword>
<evidence type="ECO:0000313" key="1">
    <source>
        <dbReference type="EMBL" id="AIY41687.1"/>
    </source>
</evidence>
<evidence type="ECO:0000313" key="2">
    <source>
        <dbReference type="Proteomes" id="UP000030302"/>
    </source>
</evidence>
<accession>A0A0A1FFS1</accession>
<dbReference type="KEGG" id="care:LT85_2529"/>
<protein>
    <submittedName>
        <fullName evidence="1">Uncharacterized protein</fullName>
    </submittedName>
</protein>
<dbReference type="Proteomes" id="UP000030302">
    <property type="component" value="Chromosome"/>
</dbReference>
<reference evidence="2" key="1">
    <citation type="journal article" date="2014" name="Soil Biol. Biochem.">
        <title>Structure and function of bacterial communities in ageing soils: Insights from the Mendocino ecological staircase.</title>
        <authorList>
            <person name="Uroz S."/>
            <person name="Tech J.J."/>
            <person name="Sawaya N.A."/>
            <person name="Frey-Klett P."/>
            <person name="Leveau J.H.J."/>
        </authorList>
    </citation>
    <scope>NUCLEOTIDE SEQUENCE [LARGE SCALE GENOMIC DNA]</scope>
    <source>
        <strain evidence="2">Cal35</strain>
    </source>
</reference>
<dbReference type="HOGENOM" id="CLU_2971588_0_0_4"/>